<accession>A0A1G8IX41</accession>
<keyword evidence="1" id="KW-0812">Transmembrane</keyword>
<dbReference type="Proteomes" id="UP000199093">
    <property type="component" value="Unassembled WGS sequence"/>
</dbReference>
<evidence type="ECO:0000313" key="2">
    <source>
        <dbReference type="EMBL" id="SDI23625.1"/>
    </source>
</evidence>
<sequence length="159" mass="17308">MLDLFWLGIVMGLGGTVAMDLWGLLLHLAAGMPKPAWRNPGRWVAHLPRGRVFHDSIATAEPVPGEVAIGWVFHYVVGAIYGVAFLLLAGRGWLADPVFLPLWIFSLVTIAAGWFLLHPGMGLGWALSRTPTPWKGRAMGLVAHTVFALGMWAAAWLFA</sequence>
<dbReference type="OrthoDB" id="9812539at2"/>
<dbReference type="RefSeq" id="WP_089843498.1">
    <property type="nucleotide sequence ID" value="NZ_FNEJ01000002.1"/>
</dbReference>
<reference evidence="2 3" key="1">
    <citation type="submission" date="2016-10" db="EMBL/GenBank/DDBJ databases">
        <authorList>
            <person name="de Groot N.N."/>
        </authorList>
    </citation>
    <scope>NUCLEOTIDE SEQUENCE [LARGE SCALE GENOMIC DNA]</scope>
    <source>
        <strain evidence="2 3">DSM 26424</strain>
    </source>
</reference>
<feature type="transmembrane region" description="Helical" evidence="1">
    <location>
        <begin position="138"/>
        <end position="158"/>
    </location>
</feature>
<dbReference type="EMBL" id="FNEJ01000002">
    <property type="protein sequence ID" value="SDI23625.1"/>
    <property type="molecule type" value="Genomic_DNA"/>
</dbReference>
<evidence type="ECO:0008006" key="4">
    <source>
        <dbReference type="Google" id="ProtNLM"/>
    </source>
</evidence>
<keyword evidence="3" id="KW-1185">Reference proteome</keyword>
<keyword evidence="1" id="KW-1133">Transmembrane helix</keyword>
<gene>
    <name evidence="2" type="ORF">SAMN04487993_1002183</name>
</gene>
<dbReference type="AlphaFoldDB" id="A0A1G8IX41"/>
<keyword evidence="1" id="KW-0472">Membrane</keyword>
<feature type="transmembrane region" description="Helical" evidence="1">
    <location>
        <begin position="100"/>
        <end position="117"/>
    </location>
</feature>
<name>A0A1G8IX41_9RHOB</name>
<dbReference type="STRING" id="555512.SAMN04487993_1002183"/>
<organism evidence="2 3">
    <name type="scientific">Salipiger marinus</name>
    <dbReference type="NCBI Taxonomy" id="555512"/>
    <lineage>
        <taxon>Bacteria</taxon>
        <taxon>Pseudomonadati</taxon>
        <taxon>Pseudomonadota</taxon>
        <taxon>Alphaproteobacteria</taxon>
        <taxon>Rhodobacterales</taxon>
        <taxon>Roseobacteraceae</taxon>
        <taxon>Salipiger</taxon>
    </lineage>
</organism>
<dbReference type="InterPro" id="IPR021329">
    <property type="entry name" value="DUF2938"/>
</dbReference>
<feature type="transmembrane region" description="Helical" evidence="1">
    <location>
        <begin position="72"/>
        <end position="94"/>
    </location>
</feature>
<proteinExistence type="predicted"/>
<protein>
    <recommendedName>
        <fullName evidence="4">DUF2938 domain-containing protein</fullName>
    </recommendedName>
</protein>
<dbReference type="Pfam" id="PF11158">
    <property type="entry name" value="DUF2938"/>
    <property type="match status" value="1"/>
</dbReference>
<evidence type="ECO:0000256" key="1">
    <source>
        <dbReference type="SAM" id="Phobius"/>
    </source>
</evidence>
<feature type="transmembrane region" description="Helical" evidence="1">
    <location>
        <begin position="6"/>
        <end position="29"/>
    </location>
</feature>
<evidence type="ECO:0000313" key="3">
    <source>
        <dbReference type="Proteomes" id="UP000199093"/>
    </source>
</evidence>